<evidence type="ECO:0000259" key="4">
    <source>
        <dbReference type="PROSITE" id="PS50109"/>
    </source>
</evidence>
<dbReference type="EC" id="2.7.13.3" evidence="2"/>
<dbReference type="PANTHER" id="PTHR43065">
    <property type="entry name" value="SENSOR HISTIDINE KINASE"/>
    <property type="match status" value="1"/>
</dbReference>
<geneLocation type="plasmid" evidence="6 7">
    <name>pBb144S4a</name>
</geneLocation>
<dbReference type="InterPro" id="IPR004358">
    <property type="entry name" value="Sig_transdc_His_kin-like_C"/>
</dbReference>
<dbReference type="Pfam" id="PF07568">
    <property type="entry name" value="HisKA_2"/>
    <property type="match status" value="1"/>
</dbReference>
<dbReference type="SMART" id="SM00387">
    <property type="entry name" value="HATPase_c"/>
    <property type="match status" value="1"/>
</dbReference>
<proteinExistence type="predicted"/>
<evidence type="ECO:0000313" key="6">
    <source>
        <dbReference type="EMBL" id="UEM17909.1"/>
    </source>
</evidence>
<dbReference type="EMBL" id="CP086137">
    <property type="protein sequence ID" value="UEM17909.1"/>
    <property type="molecule type" value="Genomic_DNA"/>
</dbReference>
<dbReference type="InterPro" id="IPR036890">
    <property type="entry name" value="HATPase_C_sf"/>
</dbReference>
<reference evidence="6 7" key="2">
    <citation type="journal article" date="2022" name="Int. J. Syst. Evol. Microbiol.">
        <title>Strains of Bradyrhizobium barranii sp. nov. associated with legumes native to Canada are symbionts of soybeans and belong to different subspecies (subsp. barranii subsp. nov. and subsp. apii subsp. nov.) and symbiovars (sv. glycinearum and sv. septentrionale).</title>
        <authorList>
            <person name="Bromfield E.S.P."/>
            <person name="Cloutier S."/>
            <person name="Wasai-Hara S."/>
            <person name="Minamisawa K."/>
        </authorList>
    </citation>
    <scope>NUCLEOTIDE SEQUENCE [LARGE SCALE GENOMIC DNA]</scope>
    <source>
        <strain evidence="7">144S4</strain>
        <plasmid evidence="6 7">pBb144S4a</plasmid>
    </source>
</reference>
<dbReference type="Proteomes" id="UP000664702">
    <property type="component" value="Plasmid pBb144S4a"/>
</dbReference>
<dbReference type="RefSeq" id="WP_080586882.1">
    <property type="nucleotide sequence ID" value="NZ_CP086137.1"/>
</dbReference>
<dbReference type="SUPFAM" id="SSF55874">
    <property type="entry name" value="ATPase domain of HSP90 chaperone/DNA topoisomerase II/histidine kinase"/>
    <property type="match status" value="1"/>
</dbReference>
<dbReference type="Gene3D" id="3.30.565.10">
    <property type="entry name" value="Histidine kinase-like ATPase, C-terminal domain"/>
    <property type="match status" value="1"/>
</dbReference>
<dbReference type="AlphaFoldDB" id="A0A939S4C3"/>
<sequence>MSNAFTPPGQEPVRPEPFRQPEDCPRAFCVAIEAGQKEVERLKHTEAQLRDALAREQVLLDQKDELIRHKDLMNRESDHRLMNGLQMVASLLSLQSREVPNAKAADQLKIAANRVATIGSVHKRLHALDHVGSVELKHYLENLCHDLRGILPGEHRDLAVEGIAVEVPTTIGVPLGYIVSELVMNSAKHADGKITIRVGMSAEGYELSVSDDGPGFPKGFDPTRSKGLGMKIVSSLVNQIGGQAIFGANPSGRGARFTVRFTLNRLSESVAESAAPKSVLSDLDDQRMPASLSTRPMCPVCKHRMALARVSPGKRGFEERTFECSTCERTEVVSFAVDPMKTDAVGWLAGELRPPQ</sequence>
<protein>
    <recommendedName>
        <fullName evidence="2">histidine kinase</fullName>
        <ecNumber evidence="2">2.7.13.3</ecNumber>
    </recommendedName>
</protein>
<dbReference type="PANTHER" id="PTHR43065:SF23">
    <property type="entry name" value="SENSOR HISTIDINE KINASE PDTAS"/>
    <property type="match status" value="1"/>
</dbReference>
<dbReference type="GO" id="GO:0004673">
    <property type="term" value="F:protein histidine kinase activity"/>
    <property type="evidence" value="ECO:0007669"/>
    <property type="project" value="UniProtKB-EC"/>
</dbReference>
<dbReference type="KEGG" id="bban:J4G43_052790"/>
<reference evidence="5" key="1">
    <citation type="submission" date="2021-03" db="EMBL/GenBank/DDBJ databases">
        <title>Whole Genome Sequence of Bradyrhizobium sp. Strain 144S4.</title>
        <authorList>
            <person name="Bromfield E.S.P."/>
            <person name="Cloutier S."/>
        </authorList>
    </citation>
    <scope>NUCLEOTIDE SEQUENCE [LARGE SCALE GENOMIC DNA]</scope>
    <source>
        <strain evidence="5">144S4</strain>
    </source>
</reference>
<name>A0A939S4C3_9BRAD</name>
<feature type="domain" description="Histidine kinase" evidence="4">
    <location>
        <begin position="175"/>
        <end position="265"/>
    </location>
</feature>
<evidence type="ECO:0000256" key="2">
    <source>
        <dbReference type="ARBA" id="ARBA00012438"/>
    </source>
</evidence>
<organism evidence="5">
    <name type="scientific">Bradyrhizobium barranii subsp. barranii</name>
    <dbReference type="NCBI Taxonomy" id="2823807"/>
    <lineage>
        <taxon>Bacteria</taxon>
        <taxon>Pseudomonadati</taxon>
        <taxon>Pseudomonadota</taxon>
        <taxon>Alphaproteobacteria</taxon>
        <taxon>Hyphomicrobiales</taxon>
        <taxon>Nitrobacteraceae</taxon>
        <taxon>Bradyrhizobium</taxon>
        <taxon>Bradyrhizobium barranii</taxon>
    </lineage>
</organism>
<dbReference type="EMBL" id="JAGEMI010000004">
    <property type="protein sequence ID" value="MBO1869167.1"/>
    <property type="molecule type" value="Genomic_DNA"/>
</dbReference>
<keyword evidence="6" id="KW-0614">Plasmid</keyword>
<comment type="catalytic activity">
    <reaction evidence="1">
        <text>ATP + protein L-histidine = ADP + protein N-phospho-L-histidine.</text>
        <dbReference type="EC" id="2.7.13.3"/>
    </reaction>
</comment>
<evidence type="ECO:0000256" key="3">
    <source>
        <dbReference type="SAM" id="MobiDB-lite"/>
    </source>
</evidence>
<dbReference type="PROSITE" id="PS50109">
    <property type="entry name" value="HIS_KIN"/>
    <property type="match status" value="1"/>
</dbReference>
<evidence type="ECO:0000256" key="1">
    <source>
        <dbReference type="ARBA" id="ARBA00000085"/>
    </source>
</evidence>
<dbReference type="InterPro" id="IPR011495">
    <property type="entry name" value="Sig_transdc_His_kin_sub2_dim/P"/>
</dbReference>
<gene>
    <name evidence="6" type="ORF">J4G43_052790</name>
    <name evidence="5" type="ORF">J4G43_53210</name>
</gene>
<dbReference type="InterPro" id="IPR005467">
    <property type="entry name" value="His_kinase_dom"/>
</dbReference>
<feature type="region of interest" description="Disordered" evidence="3">
    <location>
        <begin position="1"/>
        <end position="21"/>
    </location>
</feature>
<accession>A0A939S4C3</accession>
<dbReference type="InterPro" id="IPR003594">
    <property type="entry name" value="HATPase_dom"/>
</dbReference>
<evidence type="ECO:0000313" key="5">
    <source>
        <dbReference type="EMBL" id="MBO1869167.1"/>
    </source>
</evidence>
<dbReference type="Pfam" id="PF02518">
    <property type="entry name" value="HATPase_c"/>
    <property type="match status" value="1"/>
</dbReference>
<dbReference type="PRINTS" id="PR00344">
    <property type="entry name" value="BCTRLSENSOR"/>
</dbReference>
<keyword evidence="5" id="KW-0418">Kinase</keyword>
<keyword evidence="5" id="KW-0808">Transferase</keyword>
<evidence type="ECO:0000313" key="7">
    <source>
        <dbReference type="Proteomes" id="UP000664702"/>
    </source>
</evidence>